<evidence type="ECO:0000313" key="1">
    <source>
        <dbReference type="EMBL" id="MDN4369013.1"/>
    </source>
</evidence>
<dbReference type="RefSeq" id="WP_023138476.1">
    <property type="nucleotide sequence ID" value="NZ_JAGYXP010000003.1"/>
</dbReference>
<organism evidence="1 2">
    <name type="scientific">Citrobacter portucalensis</name>
    <dbReference type="NCBI Taxonomy" id="1639133"/>
    <lineage>
        <taxon>Bacteria</taxon>
        <taxon>Pseudomonadati</taxon>
        <taxon>Pseudomonadota</taxon>
        <taxon>Gammaproteobacteria</taxon>
        <taxon>Enterobacterales</taxon>
        <taxon>Enterobacteriaceae</taxon>
        <taxon>Citrobacter</taxon>
        <taxon>Citrobacter freundii complex</taxon>
    </lineage>
</organism>
<reference evidence="1" key="2">
    <citation type="submission" date="2023-01" db="EMBL/GenBank/DDBJ databases">
        <authorList>
            <person name="Hamerlinck H."/>
            <person name="Aerssens A."/>
            <person name="Boelens J."/>
            <person name="Messiaen A.-S."/>
            <person name="Vandendriessche S."/>
            <person name="Velghe A."/>
            <person name="Verhasselt B."/>
            <person name="Leroux-Roels I."/>
        </authorList>
    </citation>
    <scope>NUCLEOTIDE SEQUENCE</scope>
    <source>
        <strain evidence="1">UZG-GERCF-220920-Env23</strain>
    </source>
</reference>
<protein>
    <recommendedName>
        <fullName evidence="3">Restriction endonuclease</fullName>
    </recommendedName>
</protein>
<dbReference type="Proteomes" id="UP001169985">
    <property type="component" value="Unassembled WGS sequence"/>
</dbReference>
<proteinExistence type="predicted"/>
<accession>A0AAW7LVZ5</accession>
<dbReference type="InterPro" id="IPR046723">
    <property type="entry name" value="DUF6615"/>
</dbReference>
<dbReference type="AlphaFoldDB" id="A0AAW7LVZ5"/>
<comment type="caution">
    <text evidence="1">The sequence shown here is derived from an EMBL/GenBank/DDBJ whole genome shotgun (WGS) entry which is preliminary data.</text>
</comment>
<evidence type="ECO:0008006" key="3">
    <source>
        <dbReference type="Google" id="ProtNLM"/>
    </source>
</evidence>
<sequence>MLMNHLDIISDDVWKRLENGKKYNIIQGEETLTDNILLYLASQNLSEIKIIQTPKNMESVKGTDWEWWIGNRTHGYLRYAVQAKKLDAKTNRYSSLNHKVGVGSKTLFQHDILEKYAHVNQAIPLYAFYNHLDPCNYPTKWNCPLPFDLTKLGCTVTSLQNVKYAIKNRGYRTFGAIHQFPDTVPLRCLAECLSIAAISEKSKIAKVHCFGVEAKIYQDPWEWLSQMGHLNSCEQMPNEYYNRELGFYPKRILFINTSERLTNIAD</sequence>
<evidence type="ECO:0000313" key="2">
    <source>
        <dbReference type="Proteomes" id="UP001169985"/>
    </source>
</evidence>
<name>A0AAW7LVZ5_9ENTR</name>
<gene>
    <name evidence="1" type="ORF">PEY55_12040</name>
</gene>
<reference evidence="1" key="1">
    <citation type="journal article" date="2023" name="Antimicrob Resist Infect Control">
        <title>Sanitary installations and wastewater plumbing as reservoir for the long-term circulation and transmission of carbapenemase producing Citrobacter freundii clones in a hospital setting.</title>
        <authorList>
            <person name="Hamerlinck H."/>
            <person name="Aerssens A."/>
            <person name="Boelens J."/>
            <person name="Dehaene A."/>
            <person name="McMahon M."/>
            <person name="Messiaen A.S."/>
            <person name="Vandendriessche S."/>
            <person name="Velghe A."/>
            <person name="Leroux-Roels I."/>
            <person name="Verhasselt B."/>
        </authorList>
    </citation>
    <scope>NUCLEOTIDE SEQUENCE</scope>
    <source>
        <strain evidence="1">UZG-GERCF-220920-Env23</strain>
    </source>
</reference>
<dbReference type="Pfam" id="PF20320">
    <property type="entry name" value="DUF6615"/>
    <property type="match status" value="1"/>
</dbReference>
<dbReference type="EMBL" id="JAQIHS010000013">
    <property type="protein sequence ID" value="MDN4369013.1"/>
    <property type="molecule type" value="Genomic_DNA"/>
</dbReference>